<feature type="compositionally biased region" description="Low complexity" evidence="2">
    <location>
        <begin position="2075"/>
        <end position="2087"/>
    </location>
</feature>
<feature type="compositionally biased region" description="Low complexity" evidence="2">
    <location>
        <begin position="603"/>
        <end position="612"/>
    </location>
</feature>
<protein>
    <recommendedName>
        <fullName evidence="3">Coenzyme PQQ synthesis protein F-like C-terminal lobe domain-containing protein</fullName>
    </recommendedName>
</protein>
<dbReference type="PANTHER" id="PTHR43690:SF18">
    <property type="entry name" value="INSULIN-DEGRADING ENZYME-RELATED"/>
    <property type="match status" value="1"/>
</dbReference>
<evidence type="ECO:0000256" key="1">
    <source>
        <dbReference type="ARBA" id="ARBA00022723"/>
    </source>
</evidence>
<feature type="region of interest" description="Disordered" evidence="2">
    <location>
        <begin position="431"/>
        <end position="494"/>
    </location>
</feature>
<dbReference type="InterPro" id="IPR054734">
    <property type="entry name" value="PqqF-like_C_4"/>
</dbReference>
<dbReference type="Proteomes" id="UP000626109">
    <property type="component" value="Unassembled WGS sequence"/>
</dbReference>
<gene>
    <name evidence="4" type="ORF">PGLA2088_LOCUS38622</name>
</gene>
<keyword evidence="1" id="KW-0479">Metal-binding</keyword>
<reference evidence="4" key="1">
    <citation type="submission" date="2021-02" db="EMBL/GenBank/DDBJ databases">
        <authorList>
            <person name="Dougan E. K."/>
            <person name="Rhodes N."/>
            <person name="Thang M."/>
            <person name="Chan C."/>
        </authorList>
    </citation>
    <scope>NUCLEOTIDE SEQUENCE</scope>
</reference>
<dbReference type="InterPro" id="IPR011249">
    <property type="entry name" value="Metalloenz_LuxS/M16"/>
</dbReference>
<feature type="region of interest" description="Disordered" evidence="2">
    <location>
        <begin position="645"/>
        <end position="664"/>
    </location>
</feature>
<feature type="region of interest" description="Disordered" evidence="2">
    <location>
        <begin position="883"/>
        <end position="922"/>
    </location>
</feature>
<proteinExistence type="predicted"/>
<dbReference type="EMBL" id="CAJNNW010032820">
    <property type="protein sequence ID" value="CAE8715573.1"/>
    <property type="molecule type" value="Genomic_DNA"/>
</dbReference>
<comment type="caution">
    <text evidence="4">The sequence shown here is derived from an EMBL/GenBank/DDBJ whole genome shotgun (WGS) entry which is preliminary data.</text>
</comment>
<dbReference type="SUPFAM" id="SSF63411">
    <property type="entry name" value="LuxS/MPP-like metallohydrolase"/>
    <property type="match status" value="1"/>
</dbReference>
<dbReference type="GO" id="GO:0046872">
    <property type="term" value="F:metal ion binding"/>
    <property type="evidence" value="ECO:0007669"/>
    <property type="project" value="UniProtKB-KW"/>
</dbReference>
<evidence type="ECO:0000313" key="4">
    <source>
        <dbReference type="EMBL" id="CAE8715573.1"/>
    </source>
</evidence>
<evidence type="ECO:0000259" key="3">
    <source>
        <dbReference type="Pfam" id="PF22456"/>
    </source>
</evidence>
<feature type="compositionally biased region" description="Low complexity" evidence="2">
    <location>
        <begin position="463"/>
        <end position="474"/>
    </location>
</feature>
<dbReference type="InterPro" id="IPR050626">
    <property type="entry name" value="Peptidase_M16"/>
</dbReference>
<evidence type="ECO:0000313" key="5">
    <source>
        <dbReference type="Proteomes" id="UP000626109"/>
    </source>
</evidence>
<accession>A0A813KYV4</accession>
<name>A0A813KYV4_POLGL</name>
<evidence type="ECO:0000256" key="2">
    <source>
        <dbReference type="SAM" id="MobiDB-lite"/>
    </source>
</evidence>
<sequence>AMVLGNITAEESRSLSSKLAKGLRLEKTLLTLPERAEAALPDGQTLWTLDGSDPEDPNHAVFMRLQLPAGLEDPAPEQGEMLLRLLEKALGAKFFDVLRTQQQLGYIVQMASSIGMRFSYLIAVVQTEFPPDYTRSRIDSFLTEHLDFAEKTLSEEEFQVCRAGLLAELRVKPKNLREEQGRYSRAMSDRTFDFGRRTRILGVLVVLGRGEVFSIFHVLVGGVGGLACVLAVAGAGLASSFHGFDDHGVVVAEVKLSQRFPWVAMAARDRSRSPALLSDALAGGLDSDASPTPAVEARPSYPYRDDPTWYPGALEGLTPEQWSNLIAVRTDFSAILREDCALNGQSERGADFFRSVDAPLIDYSTRSTRTGDAPDEWTHFDAHRFASENAQFYASYDAATMTEELWFLGTSSRTEAEARHYWTTRVHEAFADDDSRSSSQSSRPEPLSENRSTWSQNRPDSLPTTRTAPSASPTVNIDWATDPTNPEHAVTQGVPDPDVSTLFSQPAYDAARVTGNEVSPSRMLGFTGPPPFGHFCSLWMLSRDIPAAKQVYDRNVCKSGLLRNRFSLYASSMVCRHVAGYRLGYCRTPDHPGGPRRRSAKQSMALSRSSESASKRARWGRKRIHKPVIALLTDQSFVDFVTPDHPPDQEMGGSAPEVSSGLAEAMTPPTSDLLSVAGVLTYPEAIDRYTTEERWKLTNVPSFPWPLDNVCFQMAARCSIPELTALIEPLMSSLRLLTTEEISGFEYGMALKELLSLYLVRRQKLDDAPCARSTEIVLKAGYGRWKLNTTHGSPRWTFIPDSVKPSSSEDRAIDINSSYVSRNPSPMPYGESFVGSSGDRDYDQDGTFMWLEDLDQKASAFHPVLAQGQDLVSEICTPPFAEKSEVARPLNTDNEARPDPGLNTELDQERVPQCGLSGPGRLKHANMEEISRVYWNDDTTTTLQAKFMRSKPPAKDFNPNATEANSINAALGFDSRGTWLRYRSSNHWNQDLRNAIDMRSGRLSPPGVPTLLTYDEVVNASKRYITTAMHLDLSTFAEKLLQEVPELVRQQRKRGAEFDQPTPIGIIHYMLNSNKGQLRLADAEWCLMPGPLDINSTAKVWQKDIDKEWGEYPEIESMTRALGDCGECGFRKYWNCISSLQIEADTIAGTRPTPIGCSPLVGIYLQDKENFHWERKVLFWDLPSLLHHHGATHTAKELWDYWSNLVTFKSSKKRGSRSKPHLARMAGNWMVSKGWMDCFLNSNGYLAPTSLEERAMINKHLGMFLAATHFLTKNPSFIMDIQNIQGHPGYAPTRPGMRWRPQLDERVIVPLDSFPSMVQSYFKNPTGKWAQVDVFFRCNTTLYWVESVVDEPPREQGATGPEGSPEADTQAGDGTDYFEDELFQFRIGRNYHSSEALYKSQSWCAECGQLPMGNDSSLQKRQGQQDRLGVPPLQWGIPAPTLANAQESHRCLFKGEISDEIWKALYTNPVTSTITELDLLAASPIQGKKDLDFHSFAMAHVRSPFERAFAALPQHIFRSLLAHGYVGIQEDGKLLKLMLDADIDKSFSDELVKSALALLPDDLSGLAAQEVATCIESLGRYAGSVKQSHAYTELERSWVREKRRKLLEEGAPGPESAAVLSAVSRWRHWSPRMITDMEPVTQKELEKRLLLKWVQRLVDLFAPRWENIPNMQKLRYHANYNMECVHLFGAARWGSLRGHCLNLENIMKLGAGFIPWTADKVRNLLNCCEEKKWTPSQVQRAWSTIKFLSGFLGMLEPDSVDSLLKKKEAVSDSLVTALILPQHRAEVPALDLIMRTNKTIEFRAWQTKTVSVNQRKVVPLIAPLHSFTGIPWWETVVKFVKLFAGNNNFSNLDYLLPMVTKDRTGFIPRPMANSTGLRWIRTVLTRLGAPAAQVAKLAWPSFRVFFADWAFQAGITRDRRRYIGRWASEAAPEDLNHKDYMLHPDPVAVGVPDPHTATISAVTVPDAFTVGVSDPETAPSSAVTVTPTVLLPEAGLGNAVVSTATASANPMVGCGTILAANDVPEHAGGPLTVICATKKDFQTANTQGMNACKLCFKFYTYPTAWTANLNREPESSSSDGEMSFGSETDSENDSASEAEAFRPNGPPAGSWMIRPLTPEGGGTKDVCTTFGLGTATRSRPSDLVY</sequence>
<feature type="region of interest" description="Disordered" evidence="2">
    <location>
        <begin position="589"/>
        <end position="617"/>
    </location>
</feature>
<feature type="non-terminal residue" evidence="4">
    <location>
        <position position="1"/>
    </location>
</feature>
<dbReference type="Gene3D" id="3.30.830.10">
    <property type="entry name" value="Metalloenzyme, LuxS/M16 peptidase-like"/>
    <property type="match status" value="1"/>
</dbReference>
<feature type="region of interest" description="Disordered" evidence="2">
    <location>
        <begin position="2070"/>
        <end position="2125"/>
    </location>
</feature>
<feature type="region of interest" description="Disordered" evidence="2">
    <location>
        <begin position="1349"/>
        <end position="1374"/>
    </location>
</feature>
<feature type="compositionally biased region" description="Polar residues" evidence="2">
    <location>
        <begin position="449"/>
        <end position="459"/>
    </location>
</feature>
<dbReference type="PANTHER" id="PTHR43690">
    <property type="entry name" value="NARDILYSIN"/>
    <property type="match status" value="1"/>
</dbReference>
<organism evidence="4 5">
    <name type="scientific">Polarella glacialis</name>
    <name type="common">Dinoflagellate</name>
    <dbReference type="NCBI Taxonomy" id="89957"/>
    <lineage>
        <taxon>Eukaryota</taxon>
        <taxon>Sar</taxon>
        <taxon>Alveolata</taxon>
        <taxon>Dinophyceae</taxon>
        <taxon>Suessiales</taxon>
        <taxon>Suessiaceae</taxon>
        <taxon>Polarella</taxon>
    </lineage>
</organism>
<feature type="domain" description="Coenzyme PQQ synthesis protein F-like C-terminal lobe" evidence="3">
    <location>
        <begin position="85"/>
        <end position="183"/>
    </location>
</feature>
<dbReference type="Pfam" id="PF22456">
    <property type="entry name" value="PqqF-like_C_4"/>
    <property type="match status" value="1"/>
</dbReference>